<dbReference type="InterPro" id="IPR050595">
    <property type="entry name" value="Bact_response_regulator"/>
</dbReference>
<dbReference type="RefSeq" id="WP_380074520.1">
    <property type="nucleotide sequence ID" value="NZ_JBHRTO010000002.1"/>
</dbReference>
<comment type="caution">
    <text evidence="4">The sequence shown here is derived from an EMBL/GenBank/DDBJ whole genome shotgun (WGS) entry which is preliminary data.</text>
</comment>
<protein>
    <submittedName>
        <fullName evidence="4">PleD family two-component system response regulator</fullName>
    </submittedName>
</protein>
<feature type="modified residue" description="4-aspartylphosphate" evidence="2">
    <location>
        <position position="52"/>
    </location>
</feature>
<dbReference type="InterPro" id="IPR001789">
    <property type="entry name" value="Sig_transdc_resp-reg_receiver"/>
</dbReference>
<dbReference type="Gene3D" id="3.40.50.2300">
    <property type="match status" value="1"/>
</dbReference>
<dbReference type="PANTHER" id="PTHR44591:SF3">
    <property type="entry name" value="RESPONSE REGULATORY DOMAIN-CONTAINING PROTEIN"/>
    <property type="match status" value="1"/>
</dbReference>
<evidence type="ECO:0000256" key="2">
    <source>
        <dbReference type="PROSITE-ProRule" id="PRU00169"/>
    </source>
</evidence>
<reference evidence="5" key="1">
    <citation type="journal article" date="2019" name="Int. J. Syst. Evol. Microbiol.">
        <title>The Global Catalogue of Microorganisms (GCM) 10K type strain sequencing project: providing services to taxonomists for standard genome sequencing and annotation.</title>
        <authorList>
            <consortium name="The Broad Institute Genomics Platform"/>
            <consortium name="The Broad Institute Genome Sequencing Center for Infectious Disease"/>
            <person name="Wu L."/>
            <person name="Ma J."/>
        </authorList>
    </citation>
    <scope>NUCLEOTIDE SEQUENCE [LARGE SCALE GENOMIC DNA]</scope>
    <source>
        <strain evidence="5">KCTC 52039</strain>
    </source>
</reference>
<keyword evidence="1 2" id="KW-0597">Phosphoprotein</keyword>
<dbReference type="SMART" id="SM00448">
    <property type="entry name" value="REC"/>
    <property type="match status" value="1"/>
</dbReference>
<evidence type="ECO:0000313" key="4">
    <source>
        <dbReference type="EMBL" id="MFC3182865.1"/>
    </source>
</evidence>
<name>A0ABV7J5K2_9RHOB</name>
<feature type="domain" description="Response regulatory" evidence="3">
    <location>
        <begin position="2"/>
        <end position="119"/>
    </location>
</feature>
<evidence type="ECO:0000259" key="3">
    <source>
        <dbReference type="PROSITE" id="PS50110"/>
    </source>
</evidence>
<evidence type="ECO:0000313" key="5">
    <source>
        <dbReference type="Proteomes" id="UP001595547"/>
    </source>
</evidence>
<dbReference type="InterPro" id="IPR011006">
    <property type="entry name" value="CheY-like_superfamily"/>
</dbReference>
<keyword evidence="5" id="KW-1185">Reference proteome</keyword>
<accession>A0ABV7J5K2</accession>
<sequence length="315" mass="34431">MKILAVDDDPIFLGILLPMLAALGQTDVTTANSGDEALFKLSAESFDCLLLDIQMPGMSGVQLCGHIRNLPNHRRTPIVMITSMTGKRFVDDAFNAGATDYITKPLDPMDLKARISMAERLLKERRLTAALEKKADQRNDVIAIEVDFETPFPIPGFDRAMEYLALENYLLMLGSKRMYSTAAFGISVRNAHIFFKKSAPTCFVNMLGDVASAISDAVKAEQMMIAYAGSGNFVAVVSSGLSTELLELEAMMQSGIEDFASFYTADRLPLPQIKVGGLARASFFGLLNPTSILEHAIDLAQSRPDSKSKSWWTAA</sequence>
<organism evidence="4 5">
    <name type="scientific">Cypionkella sinensis</name>
    <dbReference type="NCBI Taxonomy" id="1756043"/>
    <lineage>
        <taxon>Bacteria</taxon>
        <taxon>Pseudomonadati</taxon>
        <taxon>Pseudomonadota</taxon>
        <taxon>Alphaproteobacteria</taxon>
        <taxon>Rhodobacterales</taxon>
        <taxon>Paracoccaceae</taxon>
        <taxon>Cypionkella</taxon>
    </lineage>
</organism>
<dbReference type="Pfam" id="PF00072">
    <property type="entry name" value="Response_reg"/>
    <property type="match status" value="1"/>
</dbReference>
<dbReference type="EMBL" id="JBHRTO010000002">
    <property type="protein sequence ID" value="MFC3182865.1"/>
    <property type="molecule type" value="Genomic_DNA"/>
</dbReference>
<evidence type="ECO:0000256" key="1">
    <source>
        <dbReference type="ARBA" id="ARBA00022553"/>
    </source>
</evidence>
<dbReference type="PANTHER" id="PTHR44591">
    <property type="entry name" value="STRESS RESPONSE REGULATOR PROTEIN 1"/>
    <property type="match status" value="1"/>
</dbReference>
<dbReference type="PROSITE" id="PS50110">
    <property type="entry name" value="RESPONSE_REGULATORY"/>
    <property type="match status" value="1"/>
</dbReference>
<dbReference type="Proteomes" id="UP001595547">
    <property type="component" value="Unassembled WGS sequence"/>
</dbReference>
<gene>
    <name evidence="4" type="ORF">ACFOGH_17835</name>
</gene>
<proteinExistence type="predicted"/>
<dbReference type="SUPFAM" id="SSF52172">
    <property type="entry name" value="CheY-like"/>
    <property type="match status" value="1"/>
</dbReference>